<dbReference type="InterPro" id="IPR035979">
    <property type="entry name" value="RBD_domain_sf"/>
</dbReference>
<dbReference type="Proteomes" id="UP000325081">
    <property type="component" value="Unassembled WGS sequence"/>
</dbReference>
<dbReference type="FunFam" id="3.30.70.330:FF:000051">
    <property type="entry name" value="Heterogeneous nuclear ribonucleoprotein 1"/>
    <property type="match status" value="1"/>
</dbReference>
<accession>A0A5A7RED1</accession>
<dbReference type="InterPro" id="IPR012677">
    <property type="entry name" value="Nucleotide-bd_a/b_plait_sf"/>
</dbReference>
<dbReference type="GO" id="GO:0003729">
    <property type="term" value="F:mRNA binding"/>
    <property type="evidence" value="ECO:0007669"/>
    <property type="project" value="TreeGrafter"/>
</dbReference>
<dbReference type="PROSITE" id="PS50102">
    <property type="entry name" value="RRM"/>
    <property type="match status" value="2"/>
</dbReference>
<dbReference type="FunFam" id="3.30.70.330:FF:000102">
    <property type="entry name" value="Heterogeneous nuclear ribonucleoprotein 1"/>
    <property type="match status" value="1"/>
</dbReference>
<dbReference type="Gene3D" id="3.30.70.330">
    <property type="match status" value="2"/>
</dbReference>
<dbReference type="PANTHER" id="PTHR48032">
    <property type="entry name" value="RNA-BINDING PROTEIN MUSASHI HOMOLOG RBP6"/>
    <property type="match status" value="1"/>
</dbReference>
<evidence type="ECO:0000256" key="3">
    <source>
        <dbReference type="PROSITE-ProRule" id="PRU00176"/>
    </source>
</evidence>
<reference evidence="7" key="1">
    <citation type="journal article" date="2019" name="Curr. Biol.">
        <title>Genome Sequence of Striga asiatica Provides Insight into the Evolution of Plant Parasitism.</title>
        <authorList>
            <person name="Yoshida S."/>
            <person name="Kim S."/>
            <person name="Wafula E.K."/>
            <person name="Tanskanen J."/>
            <person name="Kim Y.M."/>
            <person name="Honaas L."/>
            <person name="Yang Z."/>
            <person name="Spallek T."/>
            <person name="Conn C.E."/>
            <person name="Ichihashi Y."/>
            <person name="Cheong K."/>
            <person name="Cui S."/>
            <person name="Der J.P."/>
            <person name="Gundlach H."/>
            <person name="Jiao Y."/>
            <person name="Hori C."/>
            <person name="Ishida J.K."/>
            <person name="Kasahara H."/>
            <person name="Kiba T."/>
            <person name="Kim M.S."/>
            <person name="Koo N."/>
            <person name="Laohavisit A."/>
            <person name="Lee Y.H."/>
            <person name="Lumba S."/>
            <person name="McCourt P."/>
            <person name="Mortimer J.C."/>
            <person name="Mutuku J.M."/>
            <person name="Nomura T."/>
            <person name="Sasaki-Sekimoto Y."/>
            <person name="Seto Y."/>
            <person name="Wang Y."/>
            <person name="Wakatake T."/>
            <person name="Sakakibara H."/>
            <person name="Demura T."/>
            <person name="Yamaguchi S."/>
            <person name="Yoneyama K."/>
            <person name="Manabe R.I."/>
            <person name="Nelson D.C."/>
            <person name="Schulman A.H."/>
            <person name="Timko M.P."/>
            <person name="dePamphilis C.W."/>
            <person name="Choi D."/>
            <person name="Shirasu K."/>
        </authorList>
    </citation>
    <scope>NUCLEOTIDE SEQUENCE [LARGE SCALE GENOMIC DNA]</scope>
    <source>
        <strain evidence="7">cv. UVA1</strain>
    </source>
</reference>
<keyword evidence="7" id="KW-1185">Reference proteome</keyword>
<keyword evidence="2 3" id="KW-0694">RNA-binding</keyword>
<evidence type="ECO:0000256" key="1">
    <source>
        <dbReference type="ARBA" id="ARBA00022737"/>
    </source>
</evidence>
<dbReference type="CDD" id="cd12325">
    <property type="entry name" value="RRM1_hnRNPA_hnRNPD_like"/>
    <property type="match status" value="1"/>
</dbReference>
<dbReference type="CDD" id="cd12330">
    <property type="entry name" value="RRM2_Hrp1p"/>
    <property type="match status" value="1"/>
</dbReference>
<dbReference type="SUPFAM" id="SSF54928">
    <property type="entry name" value="RNA-binding domain, RBD"/>
    <property type="match status" value="2"/>
</dbReference>
<evidence type="ECO:0000256" key="2">
    <source>
        <dbReference type="ARBA" id="ARBA00022884"/>
    </source>
</evidence>
<dbReference type="Pfam" id="PF00076">
    <property type="entry name" value="RRM_1"/>
    <property type="match status" value="2"/>
</dbReference>
<name>A0A5A7RED1_STRAF</name>
<gene>
    <name evidence="6" type="ORF">STAS_32569</name>
</gene>
<comment type="caution">
    <text evidence="6">The sequence shown here is derived from an EMBL/GenBank/DDBJ whole genome shotgun (WGS) entry which is preliminary data.</text>
</comment>
<feature type="region of interest" description="Disordered" evidence="4">
    <location>
        <begin position="87"/>
        <end position="111"/>
    </location>
</feature>
<evidence type="ECO:0000313" key="7">
    <source>
        <dbReference type="Proteomes" id="UP000325081"/>
    </source>
</evidence>
<feature type="domain" description="RRM" evidence="5">
    <location>
        <begin position="13"/>
        <end position="89"/>
    </location>
</feature>
<dbReference type="GO" id="GO:0006417">
    <property type="term" value="P:regulation of translation"/>
    <property type="evidence" value="ECO:0007669"/>
    <property type="project" value="TreeGrafter"/>
</dbReference>
<dbReference type="AlphaFoldDB" id="A0A5A7RED1"/>
<dbReference type="SMART" id="SM00360">
    <property type="entry name" value="RRM"/>
    <property type="match status" value="2"/>
</dbReference>
<sequence>MFQNGRDMEMDRGKLFVGGISWDTNEERLKDYFGTYGDVMEAVIMRDRTTGRARGFGFIVFADPTVAERVIKEKHVIDGRTVEAKKAVPRDDHNLTNRNSSSSTQGSPIPGRTKKIFVGGLASTVTETDFKNYFSQFGSITDVVVMYDHNTQRPRGFGFITYDSEDAVDRVLHKTFHELNAKMVEVKRAVPRELSPGPSRGSPLFGYNNYSFSRGSGFLSGYPQGYNLSSIGGYGAHAGISHFQGLNQGFGGRVMSPYLSGTQSRYNNTAIGYNNTNSSSRGEAFFNSASRNVWGNGGNNAVSNVGSGSYLGSGSGGGFGVLRNGNWGTSNNNGGTVGYRGGGENNNYSISLGGFGRNGGTGFGSMSAFSASGGGYEGSYGDFYRGGSVYGDQTWQTPSSELDNRGSFGYALGNLEDVADKESEDFGVGYGIPNRQSNRVHLNDEFILQLAELQHRNLLYSEDAGDEI</sequence>
<proteinExistence type="predicted"/>
<evidence type="ECO:0000259" key="5">
    <source>
        <dbReference type="PROSITE" id="PS50102"/>
    </source>
</evidence>
<dbReference type="OrthoDB" id="1875751at2759"/>
<feature type="compositionally biased region" description="Polar residues" evidence="4">
    <location>
        <begin position="96"/>
        <end position="107"/>
    </location>
</feature>
<dbReference type="InterPro" id="IPR000504">
    <property type="entry name" value="RRM_dom"/>
</dbReference>
<feature type="domain" description="RRM" evidence="5">
    <location>
        <begin position="114"/>
        <end position="191"/>
    </location>
</feature>
<keyword evidence="1" id="KW-0677">Repeat</keyword>
<evidence type="ECO:0000313" key="6">
    <source>
        <dbReference type="EMBL" id="GER54934.1"/>
    </source>
</evidence>
<organism evidence="6 7">
    <name type="scientific">Striga asiatica</name>
    <name type="common">Asiatic witchweed</name>
    <name type="synonym">Buchnera asiatica</name>
    <dbReference type="NCBI Taxonomy" id="4170"/>
    <lineage>
        <taxon>Eukaryota</taxon>
        <taxon>Viridiplantae</taxon>
        <taxon>Streptophyta</taxon>
        <taxon>Embryophyta</taxon>
        <taxon>Tracheophyta</taxon>
        <taxon>Spermatophyta</taxon>
        <taxon>Magnoliopsida</taxon>
        <taxon>eudicotyledons</taxon>
        <taxon>Gunneridae</taxon>
        <taxon>Pentapetalae</taxon>
        <taxon>asterids</taxon>
        <taxon>lamiids</taxon>
        <taxon>Lamiales</taxon>
        <taxon>Orobanchaceae</taxon>
        <taxon>Buchnereae</taxon>
        <taxon>Striga</taxon>
    </lineage>
</organism>
<dbReference type="PANTHER" id="PTHR48032:SF6">
    <property type="entry name" value="RNA-BINDING (RRM_RBD_RNP MOTIFS) FAMILY PROTEIN"/>
    <property type="match status" value="1"/>
</dbReference>
<protein>
    <submittedName>
        <fullName evidence="6">RNA-binding (RRM/RBD/RNP motifs) family protein</fullName>
    </submittedName>
</protein>
<evidence type="ECO:0000256" key="4">
    <source>
        <dbReference type="SAM" id="MobiDB-lite"/>
    </source>
</evidence>
<dbReference type="EMBL" id="BKCP01011625">
    <property type="protein sequence ID" value="GER54934.1"/>
    <property type="molecule type" value="Genomic_DNA"/>
</dbReference>